<dbReference type="EMBL" id="FQVT01000001">
    <property type="protein sequence ID" value="SHF59396.1"/>
    <property type="molecule type" value="Genomic_DNA"/>
</dbReference>
<dbReference type="Gene3D" id="3.40.50.2000">
    <property type="entry name" value="Glycogen Phosphorylase B"/>
    <property type="match status" value="2"/>
</dbReference>
<organism evidence="1 2">
    <name type="scientific">Salegentibacter echinorum</name>
    <dbReference type="NCBI Taxonomy" id="1073325"/>
    <lineage>
        <taxon>Bacteria</taxon>
        <taxon>Pseudomonadati</taxon>
        <taxon>Bacteroidota</taxon>
        <taxon>Flavobacteriia</taxon>
        <taxon>Flavobacteriales</taxon>
        <taxon>Flavobacteriaceae</taxon>
        <taxon>Salegentibacter</taxon>
    </lineage>
</organism>
<dbReference type="AlphaFoldDB" id="A0A1M5CXH2"/>
<name>A0A1M5CXH2_SALEC</name>
<evidence type="ECO:0008006" key="3">
    <source>
        <dbReference type="Google" id="ProtNLM"/>
    </source>
</evidence>
<evidence type="ECO:0000313" key="1">
    <source>
        <dbReference type="EMBL" id="SHF59396.1"/>
    </source>
</evidence>
<reference evidence="2" key="1">
    <citation type="submission" date="2016-11" db="EMBL/GenBank/DDBJ databases">
        <authorList>
            <person name="Varghese N."/>
            <person name="Submissions S."/>
        </authorList>
    </citation>
    <scope>NUCLEOTIDE SEQUENCE [LARGE SCALE GENOMIC DNA]</scope>
    <source>
        <strain evidence="2">DSM 24579</strain>
    </source>
</reference>
<dbReference type="Proteomes" id="UP000183945">
    <property type="component" value="Unassembled WGS sequence"/>
</dbReference>
<protein>
    <recommendedName>
        <fullName evidence="3">Glycosyl transferase family 1</fullName>
    </recommendedName>
</protein>
<dbReference type="SUPFAM" id="SSF53756">
    <property type="entry name" value="UDP-Glycosyltransferase/glycogen phosphorylase"/>
    <property type="match status" value="1"/>
</dbReference>
<dbReference type="RefSeq" id="WP_072876694.1">
    <property type="nucleotide sequence ID" value="NZ_FQVT01000001.1"/>
</dbReference>
<sequence>MRKVLIITYYWPPAGGPGVQRWLKFVKYLRDFDFEPVVYIPENPTYPMRDISFEKEVPNGIEILKQPIFEPYALAGIFSKKQSKTISKGIIAAEENQSFLQKSMLFIRGNLFIPDARKFWIKPSVKFLKDYLEKTTIDQIITTGPPHSLHLIGLKLKKELKLKWTADFRDPWTQIGYHKKLKLTKKNRQKHKVLELEVLNTADEIITTSFTTKREFSAKTNKPITVITNGFEEENDVDEKVGLDDRFSIAHIGSLLSERNPINLWKSIAEICRESSTFSKDLQLNLAGTVSEEVVASIKAVGLEDHLNLPGYLSHNQALKMQKESRLLLLIEINSLETRGIIPGKLFEYLNSRRPILAVGPDKWDVEQILKETGAGKTFAYNDNKKLKDTILKQYKAFKAKEPNFTNGNIAQYSRKNLTAKLVSVLKK</sequence>
<accession>A0A1M5CXH2</accession>
<evidence type="ECO:0000313" key="2">
    <source>
        <dbReference type="Proteomes" id="UP000183945"/>
    </source>
</evidence>
<dbReference type="STRING" id="1073325.SAMN05444483_101713"/>
<proteinExistence type="predicted"/>
<keyword evidence="2" id="KW-1185">Reference proteome</keyword>
<dbReference type="OrthoDB" id="9794575at2"/>
<gene>
    <name evidence="1" type="ORF">SAMN05444483_101713</name>
</gene>